<gene>
    <name evidence="2" type="ORF">CNECB9_5260034</name>
</gene>
<dbReference type="Pfam" id="PF10109">
    <property type="entry name" value="Phage_TAC_7"/>
    <property type="match status" value="1"/>
</dbReference>
<sequence length="109" mass="11758">MSTPVTTTVPLETPIKRGEQTITELTVRKPSAGELRGCSLMDLMRMEVTALHTVLPRITTPTLTQHDVSQMDPADLTQLATTVSGFLLPKAAKGEESPTESKTPSPTLQ</sequence>
<protein>
    <submittedName>
        <fullName evidence="2">Bacteriophage gpE</fullName>
    </submittedName>
</protein>
<accession>A0A1K0J188</accession>
<evidence type="ECO:0000313" key="2">
    <source>
        <dbReference type="EMBL" id="SCU94360.1"/>
    </source>
</evidence>
<feature type="region of interest" description="Disordered" evidence="1">
    <location>
        <begin position="1"/>
        <end position="23"/>
    </location>
</feature>
<proteinExistence type="predicted"/>
<name>A0A1K0J188_CUPNE</name>
<reference evidence="2" key="1">
    <citation type="submission" date="2016-09" db="EMBL/GenBank/DDBJ databases">
        <authorList>
            <person name="Capua I."/>
            <person name="De Benedictis P."/>
            <person name="Joannis T."/>
            <person name="Lombin L.H."/>
            <person name="Cattoli G."/>
        </authorList>
    </citation>
    <scope>NUCLEOTIDE SEQUENCE</scope>
    <source>
        <strain evidence="2">B9</strain>
    </source>
</reference>
<dbReference type="RefSeq" id="WP_340529469.1">
    <property type="nucleotide sequence ID" value="NZ_FMSH01000475.1"/>
</dbReference>
<organism evidence="2">
    <name type="scientific">Cupriavidus necator</name>
    <name type="common">Alcaligenes eutrophus</name>
    <name type="synonym">Ralstonia eutropha</name>
    <dbReference type="NCBI Taxonomy" id="106590"/>
    <lineage>
        <taxon>Bacteria</taxon>
        <taxon>Pseudomonadati</taxon>
        <taxon>Pseudomonadota</taxon>
        <taxon>Betaproteobacteria</taxon>
        <taxon>Burkholderiales</taxon>
        <taxon>Burkholderiaceae</taxon>
        <taxon>Cupriavidus</taxon>
    </lineage>
</organism>
<feature type="compositionally biased region" description="Polar residues" evidence="1">
    <location>
        <begin position="100"/>
        <end position="109"/>
    </location>
</feature>
<dbReference type="EMBL" id="FMSH01000475">
    <property type="protein sequence ID" value="SCU94360.1"/>
    <property type="molecule type" value="Genomic_DNA"/>
</dbReference>
<dbReference type="AlphaFoldDB" id="A0A1K0J188"/>
<dbReference type="InterPro" id="IPR019289">
    <property type="entry name" value="Phage_tail_E/E"/>
</dbReference>
<feature type="compositionally biased region" description="Low complexity" evidence="1">
    <location>
        <begin position="1"/>
        <end position="10"/>
    </location>
</feature>
<feature type="region of interest" description="Disordered" evidence="1">
    <location>
        <begin position="88"/>
        <end position="109"/>
    </location>
</feature>
<evidence type="ECO:0000256" key="1">
    <source>
        <dbReference type="SAM" id="MobiDB-lite"/>
    </source>
</evidence>